<dbReference type="GO" id="GO:0006631">
    <property type="term" value="P:fatty acid metabolic process"/>
    <property type="evidence" value="ECO:0007669"/>
    <property type="project" value="TreeGrafter"/>
</dbReference>
<dbReference type="Pfam" id="PF04775">
    <property type="entry name" value="Bile_Hydr_Trans"/>
    <property type="match status" value="1"/>
</dbReference>
<dbReference type="Proteomes" id="UP000193380">
    <property type="component" value="Unassembled WGS sequence"/>
</dbReference>
<name>A0A060WUD2_ONCMY</name>
<dbReference type="InterPro" id="IPR006862">
    <property type="entry name" value="Thio_Ohase/aa_AcTrfase"/>
</dbReference>
<reference evidence="2" key="1">
    <citation type="journal article" date="2014" name="Nat. Commun.">
        <title>The rainbow trout genome provides novel insights into evolution after whole-genome duplication in vertebrates.</title>
        <authorList>
            <person name="Berthelot C."/>
            <person name="Brunet F."/>
            <person name="Chalopin D."/>
            <person name="Juanchich A."/>
            <person name="Bernard M."/>
            <person name="Noel B."/>
            <person name="Bento P."/>
            <person name="Da Silva C."/>
            <person name="Labadie K."/>
            <person name="Alberti A."/>
            <person name="Aury J.M."/>
            <person name="Louis A."/>
            <person name="Dehais P."/>
            <person name="Bardou P."/>
            <person name="Montfort J."/>
            <person name="Klopp C."/>
            <person name="Cabau C."/>
            <person name="Gaspin C."/>
            <person name="Thorgaard G.H."/>
            <person name="Boussaha M."/>
            <person name="Quillet E."/>
            <person name="Guyomard R."/>
            <person name="Galiana D."/>
            <person name="Bobe J."/>
            <person name="Volff J.N."/>
            <person name="Genet C."/>
            <person name="Wincker P."/>
            <person name="Jaillon O."/>
            <person name="Roest Crollius H."/>
            <person name="Guiguen Y."/>
        </authorList>
    </citation>
    <scope>NUCLEOTIDE SEQUENCE [LARGE SCALE GENOMIC DNA]</scope>
</reference>
<evidence type="ECO:0000313" key="3">
    <source>
        <dbReference type="Proteomes" id="UP000193380"/>
    </source>
</evidence>
<dbReference type="GO" id="GO:0047617">
    <property type="term" value="F:fatty acyl-CoA hydrolase activity"/>
    <property type="evidence" value="ECO:0007669"/>
    <property type="project" value="TreeGrafter"/>
</dbReference>
<dbReference type="PANTHER" id="PTHR10824">
    <property type="entry name" value="ACYL-COENZYME A THIOESTERASE-RELATED"/>
    <property type="match status" value="1"/>
</dbReference>
<dbReference type="GO" id="GO:0006637">
    <property type="term" value="P:acyl-CoA metabolic process"/>
    <property type="evidence" value="ECO:0007669"/>
    <property type="project" value="TreeGrafter"/>
</dbReference>
<feature type="domain" description="Acyl-CoA thioester hydrolase/bile acid-CoA amino acid N-acetyltransferase" evidence="1">
    <location>
        <begin position="43"/>
        <end position="163"/>
    </location>
</feature>
<protein>
    <recommendedName>
        <fullName evidence="1">Acyl-CoA thioester hydrolase/bile acid-CoA amino acid N-acetyltransferase domain-containing protein</fullName>
    </recommendedName>
</protein>
<organism evidence="2 3">
    <name type="scientific">Oncorhynchus mykiss</name>
    <name type="common">Rainbow trout</name>
    <name type="synonym">Salmo gairdneri</name>
    <dbReference type="NCBI Taxonomy" id="8022"/>
    <lineage>
        <taxon>Eukaryota</taxon>
        <taxon>Metazoa</taxon>
        <taxon>Chordata</taxon>
        <taxon>Craniata</taxon>
        <taxon>Vertebrata</taxon>
        <taxon>Euteleostomi</taxon>
        <taxon>Actinopterygii</taxon>
        <taxon>Neopterygii</taxon>
        <taxon>Teleostei</taxon>
        <taxon>Protacanthopterygii</taxon>
        <taxon>Salmoniformes</taxon>
        <taxon>Salmonidae</taxon>
        <taxon>Salmoninae</taxon>
        <taxon>Oncorhynchus</taxon>
    </lineage>
</organism>
<dbReference type="PANTHER" id="PTHR10824:SF17">
    <property type="entry name" value="ACYL-COENZYME A THIOESTERASE 6"/>
    <property type="match status" value="1"/>
</dbReference>
<evidence type="ECO:0000313" key="2">
    <source>
        <dbReference type="EMBL" id="CDQ70736.1"/>
    </source>
</evidence>
<evidence type="ECO:0000259" key="1">
    <source>
        <dbReference type="Pfam" id="PF04775"/>
    </source>
</evidence>
<dbReference type="STRING" id="8022.A0A060WUD2"/>
<gene>
    <name evidence="2" type="ORF">GSONMT00059070001</name>
</gene>
<dbReference type="InterPro" id="IPR042490">
    <property type="entry name" value="Thio_Ohase/BAAT_N"/>
</dbReference>
<dbReference type="Gene3D" id="3.40.50.1820">
    <property type="entry name" value="alpha/beta hydrolase"/>
    <property type="match status" value="1"/>
</dbReference>
<proteinExistence type="predicted"/>
<dbReference type="AlphaFoldDB" id="A0A060WUD2"/>
<reference evidence="2" key="2">
    <citation type="submission" date="2014-03" db="EMBL/GenBank/DDBJ databases">
        <authorList>
            <person name="Genoscope - CEA"/>
        </authorList>
    </citation>
    <scope>NUCLEOTIDE SEQUENCE</scope>
</reference>
<dbReference type="SUPFAM" id="SSF53474">
    <property type="entry name" value="alpha/beta-Hydrolases"/>
    <property type="match status" value="1"/>
</dbReference>
<accession>A0A060WUD2</accession>
<dbReference type="InterPro" id="IPR029058">
    <property type="entry name" value="AB_hydrolase_fold"/>
</dbReference>
<dbReference type="Gene3D" id="2.60.40.2240">
    <property type="entry name" value="Acyl-CoA thioester hydrolase/BAAT N-terminal domain"/>
    <property type="match status" value="1"/>
</dbReference>
<dbReference type="EMBL" id="FR904733">
    <property type="protein sequence ID" value="CDQ70736.1"/>
    <property type="molecule type" value="Genomic_DNA"/>
</dbReference>
<dbReference type="PaxDb" id="8022-A0A060WUD2"/>
<sequence>MLHQRAYGEVISKIWFIRFQTTLRSSSQQVCVRLLPSPGCFFDEPVHVKVDGLSPHQKVELRSKLKDDKGVIFRASALVAADASGQVDLCRSPSLGGSYTGVESMGLFWAMAAETPHSKLLKKNVLGSMMVDIEVLHGDTGELLATETNERRFMTEGVRRIPLGMKEGRIRGVLFLPPGQGPFPGVLDVYTLGGGISEVRASLLANKGFVVLALAYYGFQDLPRTVPKYFDLEYFEEAITFLRQQPQEENQCPYS</sequence>